<keyword evidence="2" id="KW-1185">Reference proteome</keyword>
<dbReference type="EMBL" id="VTWS01000004">
    <property type="protein sequence ID" value="KAA9352850.1"/>
    <property type="molecule type" value="Genomic_DNA"/>
</dbReference>
<sequence length="157" mass="18148">MAKINRFEDLEVWKLSRKLAEDIFWLTQEGSFSKDFELKNQINRASGSIMDNIAEGFGRANRAEFILFLGYSTGSGTEVKSQLYRALDRQHISQEQFELLYSMADRVGKMLFGLIQSLKKSPVRGLKYKVSEDEVTYEIEEDVDLLPKIENRIPLKT</sequence>
<dbReference type="InterPro" id="IPR012657">
    <property type="entry name" value="23S_rRNA-intervening_sequence"/>
</dbReference>
<organism evidence="1 2">
    <name type="scientific">Larkinella humicola</name>
    <dbReference type="NCBI Taxonomy" id="2607654"/>
    <lineage>
        <taxon>Bacteria</taxon>
        <taxon>Pseudomonadati</taxon>
        <taxon>Bacteroidota</taxon>
        <taxon>Cytophagia</taxon>
        <taxon>Cytophagales</taxon>
        <taxon>Spirosomataceae</taxon>
        <taxon>Larkinella</taxon>
    </lineage>
</organism>
<dbReference type="PANTHER" id="PTHR38471">
    <property type="entry name" value="FOUR HELIX BUNDLE PROTEIN"/>
    <property type="match status" value="1"/>
</dbReference>
<reference evidence="1 2" key="1">
    <citation type="submission" date="2019-09" db="EMBL/GenBank/DDBJ databases">
        <title>Genome Sequence of Larkinella sp MA1.</title>
        <authorList>
            <person name="Srinivasan S."/>
        </authorList>
    </citation>
    <scope>NUCLEOTIDE SEQUENCE [LARGE SCALE GENOMIC DNA]</scope>
    <source>
        <strain evidence="1 2">MA1</strain>
    </source>
</reference>
<dbReference type="Proteomes" id="UP000326344">
    <property type="component" value="Unassembled WGS sequence"/>
</dbReference>
<dbReference type="Gene3D" id="1.20.1440.60">
    <property type="entry name" value="23S rRNA-intervening sequence"/>
    <property type="match status" value="1"/>
</dbReference>
<dbReference type="Pfam" id="PF05635">
    <property type="entry name" value="23S_rRNA_IVP"/>
    <property type="match status" value="1"/>
</dbReference>
<dbReference type="NCBIfam" id="TIGR02436">
    <property type="entry name" value="four helix bundle protein"/>
    <property type="match status" value="1"/>
</dbReference>
<dbReference type="SUPFAM" id="SSF158446">
    <property type="entry name" value="IVS-encoded protein-like"/>
    <property type="match status" value="1"/>
</dbReference>
<name>A0A5N1JD22_9BACT</name>
<evidence type="ECO:0000313" key="1">
    <source>
        <dbReference type="EMBL" id="KAA9352850.1"/>
    </source>
</evidence>
<gene>
    <name evidence="1" type="ORF">F0P93_16825</name>
</gene>
<dbReference type="CDD" id="cd16377">
    <property type="entry name" value="23S_rRNA_IVP_like"/>
    <property type="match status" value="1"/>
</dbReference>
<dbReference type="RefSeq" id="WP_150877927.1">
    <property type="nucleotide sequence ID" value="NZ_VTWS01000004.1"/>
</dbReference>
<dbReference type="PANTHER" id="PTHR38471:SF2">
    <property type="entry name" value="FOUR HELIX BUNDLE PROTEIN"/>
    <property type="match status" value="1"/>
</dbReference>
<accession>A0A5N1JD22</accession>
<protein>
    <submittedName>
        <fullName evidence="1">Four helix bundle protein</fullName>
    </submittedName>
</protein>
<dbReference type="InterPro" id="IPR036583">
    <property type="entry name" value="23S_rRNA_IVS_sf"/>
</dbReference>
<comment type="caution">
    <text evidence="1">The sequence shown here is derived from an EMBL/GenBank/DDBJ whole genome shotgun (WGS) entry which is preliminary data.</text>
</comment>
<dbReference type="AlphaFoldDB" id="A0A5N1JD22"/>
<evidence type="ECO:0000313" key="2">
    <source>
        <dbReference type="Proteomes" id="UP000326344"/>
    </source>
</evidence>
<proteinExistence type="predicted"/>